<comment type="caution">
    <text evidence="1">The sequence shown here is derived from an EMBL/GenBank/DDBJ whole genome shotgun (WGS) entry which is preliminary data.</text>
</comment>
<protein>
    <recommendedName>
        <fullName evidence="3">HMA domain-containing protein</fullName>
    </recommendedName>
</protein>
<dbReference type="Proteomes" id="UP000194873">
    <property type="component" value="Unassembled WGS sequence"/>
</dbReference>
<gene>
    <name evidence="1" type="ORF">BXP70_19080</name>
</gene>
<organism evidence="1 2">
    <name type="scientific">Hymenobacter crusticola</name>
    <dbReference type="NCBI Taxonomy" id="1770526"/>
    <lineage>
        <taxon>Bacteria</taxon>
        <taxon>Pseudomonadati</taxon>
        <taxon>Bacteroidota</taxon>
        <taxon>Cytophagia</taxon>
        <taxon>Cytophagales</taxon>
        <taxon>Hymenobacteraceae</taxon>
        <taxon>Hymenobacter</taxon>
    </lineage>
</organism>
<keyword evidence="2" id="KW-1185">Reference proteome</keyword>
<evidence type="ECO:0000313" key="1">
    <source>
        <dbReference type="EMBL" id="OUJ72357.1"/>
    </source>
</evidence>
<dbReference type="RefSeq" id="WP_143436580.1">
    <property type="nucleotide sequence ID" value="NZ_MTSE01000011.1"/>
</dbReference>
<evidence type="ECO:0008006" key="3">
    <source>
        <dbReference type="Google" id="ProtNLM"/>
    </source>
</evidence>
<reference evidence="1 2" key="1">
    <citation type="submission" date="2017-01" db="EMBL/GenBank/DDBJ databases">
        <title>A new Hymenobacter.</title>
        <authorList>
            <person name="Liang Y."/>
            <person name="Feng F."/>
        </authorList>
    </citation>
    <scope>NUCLEOTIDE SEQUENCE [LARGE SCALE GENOMIC DNA]</scope>
    <source>
        <strain evidence="1">MIMBbqt21</strain>
    </source>
</reference>
<accession>A0A243WBH7</accession>
<sequence length="87" mass="9312">MTTPTPDPAAHLSQIVRYSLQLPAMVDPASLATVRTLLMDHHLVVDRVVPGEALVASATSSDPDWPAIKLALQEAGYPLIHTTTVDD</sequence>
<proteinExistence type="predicted"/>
<dbReference type="AlphaFoldDB" id="A0A243WBH7"/>
<evidence type="ECO:0000313" key="2">
    <source>
        <dbReference type="Proteomes" id="UP000194873"/>
    </source>
</evidence>
<name>A0A243WBH7_9BACT</name>
<dbReference type="OrthoDB" id="885672at2"/>
<dbReference type="EMBL" id="MTSE01000011">
    <property type="protein sequence ID" value="OUJ72357.1"/>
    <property type="molecule type" value="Genomic_DNA"/>
</dbReference>